<name>A0A1G6Y9F7_9ACTN</name>
<dbReference type="Proteomes" id="UP000198949">
    <property type="component" value="Unassembled WGS sequence"/>
</dbReference>
<protein>
    <submittedName>
        <fullName evidence="2">Uncharacterized membrane protein YoaK, UPF0700 family</fullName>
    </submittedName>
</protein>
<accession>A0A1G6Y9F7</accession>
<organism evidence="2 3">
    <name type="scientific">Glycomyces harbinensis</name>
    <dbReference type="NCBI Taxonomy" id="58114"/>
    <lineage>
        <taxon>Bacteria</taxon>
        <taxon>Bacillati</taxon>
        <taxon>Actinomycetota</taxon>
        <taxon>Actinomycetes</taxon>
        <taxon>Glycomycetales</taxon>
        <taxon>Glycomycetaceae</taxon>
        <taxon>Glycomyces</taxon>
    </lineage>
</organism>
<feature type="transmembrane region" description="Helical" evidence="1">
    <location>
        <begin position="72"/>
        <end position="89"/>
    </location>
</feature>
<dbReference type="InterPro" id="IPR010699">
    <property type="entry name" value="DUF1275"/>
</dbReference>
<feature type="transmembrane region" description="Helical" evidence="1">
    <location>
        <begin position="101"/>
        <end position="128"/>
    </location>
</feature>
<feature type="transmembrane region" description="Helical" evidence="1">
    <location>
        <begin position="173"/>
        <end position="191"/>
    </location>
</feature>
<feature type="transmembrane region" description="Helical" evidence="1">
    <location>
        <begin position="197"/>
        <end position="217"/>
    </location>
</feature>
<keyword evidence="1" id="KW-0812">Transmembrane</keyword>
<dbReference type="PANTHER" id="PTHR37314:SF4">
    <property type="entry name" value="UPF0700 TRANSMEMBRANE PROTEIN YOAK"/>
    <property type="match status" value="1"/>
</dbReference>
<dbReference type="AlphaFoldDB" id="A0A1G6Y9F7"/>
<dbReference type="STRING" id="58114.SAMN05216270_108174"/>
<evidence type="ECO:0000256" key="1">
    <source>
        <dbReference type="SAM" id="Phobius"/>
    </source>
</evidence>
<dbReference type="PANTHER" id="PTHR37314">
    <property type="entry name" value="SLR0142 PROTEIN"/>
    <property type="match status" value="1"/>
</dbReference>
<evidence type="ECO:0000313" key="2">
    <source>
        <dbReference type="EMBL" id="SDD86216.1"/>
    </source>
</evidence>
<sequence length="226" mass="22511">MKRPLASLDRAEAHAWTALVLTALAGAVDGAGFLGLGQQFVANQTGNAVLLAVAVSGDLTGREDGLSPIGPLWSLAGFALGTVLASLATRRHVLTSFGVPFLLVAEVVALAAAGLAGPTELAIALAAFAMGVQSIHAARIGLSGVTTTVLTGTLIAMSVNLSGGREDLRTARLQAGVWAVYLVAAGLGSILANAVSFSAVCWVAAAVAAAMAAAAFAEARHRGSEG</sequence>
<proteinExistence type="predicted"/>
<evidence type="ECO:0000313" key="3">
    <source>
        <dbReference type="Proteomes" id="UP000198949"/>
    </source>
</evidence>
<dbReference type="Pfam" id="PF06912">
    <property type="entry name" value="DUF1275"/>
    <property type="match status" value="1"/>
</dbReference>
<keyword evidence="3" id="KW-1185">Reference proteome</keyword>
<dbReference type="EMBL" id="FNAD01000008">
    <property type="protein sequence ID" value="SDD86216.1"/>
    <property type="molecule type" value="Genomic_DNA"/>
</dbReference>
<dbReference type="RefSeq" id="WP_091036609.1">
    <property type="nucleotide sequence ID" value="NZ_FNAD01000008.1"/>
</dbReference>
<reference evidence="3" key="1">
    <citation type="submission" date="2016-10" db="EMBL/GenBank/DDBJ databases">
        <authorList>
            <person name="Varghese N."/>
            <person name="Submissions S."/>
        </authorList>
    </citation>
    <scope>NUCLEOTIDE SEQUENCE [LARGE SCALE GENOMIC DNA]</scope>
    <source>
        <strain evidence="3">CGMCC 4.3516</strain>
    </source>
</reference>
<keyword evidence="1" id="KW-1133">Transmembrane helix</keyword>
<dbReference type="OrthoDB" id="4272751at2"/>
<keyword evidence="1" id="KW-0472">Membrane</keyword>
<gene>
    <name evidence="2" type="ORF">SAMN05216270_108174</name>
</gene>
<feature type="transmembrane region" description="Helical" evidence="1">
    <location>
        <begin position="140"/>
        <end position="161"/>
    </location>
</feature>